<protein>
    <recommendedName>
        <fullName evidence="3">Tail sheath protein</fullName>
    </recommendedName>
</protein>
<organism evidence="1 2">
    <name type="scientific">Plasticicumulans acidivorans</name>
    <dbReference type="NCBI Taxonomy" id="886464"/>
    <lineage>
        <taxon>Bacteria</taxon>
        <taxon>Pseudomonadati</taxon>
        <taxon>Pseudomonadota</taxon>
        <taxon>Gammaproteobacteria</taxon>
        <taxon>Candidatus Competibacteraceae</taxon>
        <taxon>Plasticicumulans</taxon>
    </lineage>
</organism>
<evidence type="ECO:0008006" key="3">
    <source>
        <dbReference type="Google" id="ProtNLM"/>
    </source>
</evidence>
<proteinExistence type="predicted"/>
<reference evidence="1 2" key="1">
    <citation type="submission" date="2018-05" db="EMBL/GenBank/DDBJ databases">
        <title>Genomic Encyclopedia of Type Strains, Phase IV (KMG-IV): sequencing the most valuable type-strain genomes for metagenomic binning, comparative biology and taxonomic classification.</title>
        <authorList>
            <person name="Goeker M."/>
        </authorList>
    </citation>
    <scope>NUCLEOTIDE SEQUENCE [LARGE SCALE GENOMIC DNA]</scope>
    <source>
        <strain evidence="1 2">DSM 23606</strain>
    </source>
</reference>
<evidence type="ECO:0000313" key="2">
    <source>
        <dbReference type="Proteomes" id="UP000246569"/>
    </source>
</evidence>
<dbReference type="AlphaFoldDB" id="A0A317N4U8"/>
<sequence>MLLADGRVYLNPAPPPARTPALPVALLGHVPGRARVQRLTRAMREQWRGLGLSASRTRIERLAGGGAAVDDEDARLAELLHLPLALDSYAQFLDLFPDARSAAALTQHTPLAGSACWLPLAVEDFFAAGGERLWLVRVPESEGRDGLLPAGEPDFSHPETLRGIDVALGIPEIGLLALPDLERLQVPPQIRADAVAVQRPLQARFVPLGQLGPREQNVQAADSVPATPPWPFTELLARLLPRCARWRPDVQCLLTLPLAADPAHGAQADADALARLAALDGEALRQAQRLQLLFPYLCGPRAPLASAGGLLAGHIAARAVDGAWRSIAGRALASDALPWPLLERRQAAALRETPGIGVLLNRDGALQLDDERLCGGLPGTLAEQPGQAAANSGIYYYRSAEVVRLIGWLLRQLAAFGERLVFVTDPDDPRPGLLLEDFFRRLHARGGLRGARFEDACRIRRVEAGAATIAWDIEIAPAVPIDTLTLSLLHTDGAWRAQVDHG</sequence>
<gene>
    <name evidence="1" type="ORF">C7443_101264</name>
</gene>
<evidence type="ECO:0000313" key="1">
    <source>
        <dbReference type="EMBL" id="PWV65779.1"/>
    </source>
</evidence>
<comment type="caution">
    <text evidence="1">The sequence shown here is derived from an EMBL/GenBank/DDBJ whole genome shotgun (WGS) entry which is preliminary data.</text>
</comment>
<name>A0A317N4U8_9GAMM</name>
<accession>A0A317N4U8</accession>
<dbReference type="OrthoDB" id="9177104at2"/>
<dbReference type="EMBL" id="QGTJ01000001">
    <property type="protein sequence ID" value="PWV65779.1"/>
    <property type="molecule type" value="Genomic_DNA"/>
</dbReference>
<dbReference type="Proteomes" id="UP000246569">
    <property type="component" value="Unassembled WGS sequence"/>
</dbReference>
<dbReference type="RefSeq" id="WP_110016773.1">
    <property type="nucleotide sequence ID" value="NZ_QGTJ01000001.1"/>
</dbReference>
<keyword evidence="2" id="KW-1185">Reference proteome</keyword>